<dbReference type="AlphaFoldDB" id="A0A8T0IHV4"/>
<organism evidence="2 3">
    <name type="scientific">Ceratodon purpureus</name>
    <name type="common">Fire moss</name>
    <name type="synonym">Dicranum purpureum</name>
    <dbReference type="NCBI Taxonomy" id="3225"/>
    <lineage>
        <taxon>Eukaryota</taxon>
        <taxon>Viridiplantae</taxon>
        <taxon>Streptophyta</taxon>
        <taxon>Embryophyta</taxon>
        <taxon>Bryophyta</taxon>
        <taxon>Bryophytina</taxon>
        <taxon>Bryopsida</taxon>
        <taxon>Dicranidae</taxon>
        <taxon>Pseudoditrichales</taxon>
        <taxon>Ditrichaceae</taxon>
        <taxon>Ceratodon</taxon>
    </lineage>
</organism>
<feature type="region of interest" description="Disordered" evidence="1">
    <location>
        <begin position="1"/>
        <end position="35"/>
    </location>
</feature>
<comment type="caution">
    <text evidence="2">The sequence shown here is derived from an EMBL/GenBank/DDBJ whole genome shotgun (WGS) entry which is preliminary data.</text>
</comment>
<dbReference type="Proteomes" id="UP000822688">
    <property type="component" value="Chromosome 3"/>
</dbReference>
<sequence>MAHRETFHLQIPNSSQALDINPKHQANGANPLPHIDSSTLITVISPKPHHRMENPKESPLAETQDLIYSKESELRLSLSPEQPQPQAHPLNLTKTKKNSTKKRKTRKNSEKIQKNSEKFREKYSEILEVLETLEMEMRRNSWLSLGGDGCADAETHDVGQSVCKHAQAPIPKPVTRF</sequence>
<name>A0A8T0IHV4_CERPU</name>
<gene>
    <name evidence="2" type="ORF">KC19_3G093000</name>
</gene>
<evidence type="ECO:0000256" key="1">
    <source>
        <dbReference type="SAM" id="MobiDB-lite"/>
    </source>
</evidence>
<reference evidence="2" key="1">
    <citation type="submission" date="2020-06" db="EMBL/GenBank/DDBJ databases">
        <title>WGS assembly of Ceratodon purpureus strain R40.</title>
        <authorList>
            <person name="Carey S.B."/>
            <person name="Jenkins J."/>
            <person name="Shu S."/>
            <person name="Lovell J.T."/>
            <person name="Sreedasyam A."/>
            <person name="Maumus F."/>
            <person name="Tiley G.P."/>
            <person name="Fernandez-Pozo N."/>
            <person name="Barry K."/>
            <person name="Chen C."/>
            <person name="Wang M."/>
            <person name="Lipzen A."/>
            <person name="Daum C."/>
            <person name="Saski C.A."/>
            <person name="Payton A.C."/>
            <person name="Mcbreen J.C."/>
            <person name="Conrad R.E."/>
            <person name="Kollar L.M."/>
            <person name="Olsson S."/>
            <person name="Huttunen S."/>
            <person name="Landis J.B."/>
            <person name="Wickett N.J."/>
            <person name="Johnson M.G."/>
            <person name="Rensing S.A."/>
            <person name="Grimwood J."/>
            <person name="Schmutz J."/>
            <person name="Mcdaniel S.F."/>
        </authorList>
    </citation>
    <scope>NUCLEOTIDE SEQUENCE</scope>
    <source>
        <strain evidence="2">R40</strain>
    </source>
</reference>
<proteinExistence type="predicted"/>
<evidence type="ECO:0000313" key="2">
    <source>
        <dbReference type="EMBL" id="KAG0582882.1"/>
    </source>
</evidence>
<feature type="region of interest" description="Disordered" evidence="1">
    <location>
        <begin position="74"/>
        <end position="117"/>
    </location>
</feature>
<accession>A0A8T0IHV4</accession>
<feature type="compositionally biased region" description="Basic residues" evidence="1">
    <location>
        <begin position="94"/>
        <end position="106"/>
    </location>
</feature>
<dbReference type="EMBL" id="CM026423">
    <property type="protein sequence ID" value="KAG0582882.1"/>
    <property type="molecule type" value="Genomic_DNA"/>
</dbReference>
<protein>
    <submittedName>
        <fullName evidence="2">Uncharacterized protein</fullName>
    </submittedName>
</protein>
<feature type="compositionally biased region" description="Basic and acidic residues" evidence="1">
    <location>
        <begin position="107"/>
        <end position="117"/>
    </location>
</feature>
<evidence type="ECO:0000313" key="3">
    <source>
        <dbReference type="Proteomes" id="UP000822688"/>
    </source>
</evidence>
<keyword evidence="3" id="KW-1185">Reference proteome</keyword>